<dbReference type="PANTHER" id="PTHR35369:SF2">
    <property type="entry name" value="BLR3025 PROTEIN"/>
    <property type="match status" value="1"/>
</dbReference>
<organism evidence="3 4">
    <name type="scientific">Haloferula luteola</name>
    <dbReference type="NCBI Taxonomy" id="595692"/>
    <lineage>
        <taxon>Bacteria</taxon>
        <taxon>Pseudomonadati</taxon>
        <taxon>Verrucomicrobiota</taxon>
        <taxon>Verrucomicrobiia</taxon>
        <taxon>Verrucomicrobiales</taxon>
        <taxon>Verrucomicrobiaceae</taxon>
        <taxon>Haloferula</taxon>
    </lineage>
</organism>
<reference evidence="3 4" key="1">
    <citation type="submission" date="2020-08" db="EMBL/GenBank/DDBJ databases">
        <title>Genomic Encyclopedia of Type Strains, Phase IV (KMG-IV): sequencing the most valuable type-strain genomes for metagenomic binning, comparative biology and taxonomic classification.</title>
        <authorList>
            <person name="Goeker M."/>
        </authorList>
    </citation>
    <scope>NUCLEOTIDE SEQUENCE [LARGE SCALE GENOMIC DNA]</scope>
    <source>
        <strain evidence="3 4">YC6886</strain>
    </source>
</reference>
<dbReference type="PROSITE" id="PS50173">
    <property type="entry name" value="UMUC"/>
    <property type="match status" value="1"/>
</dbReference>
<keyword evidence="4" id="KW-1185">Reference proteome</keyword>
<dbReference type="InterPro" id="IPR001126">
    <property type="entry name" value="UmuC"/>
</dbReference>
<dbReference type="EMBL" id="JACHFD010000002">
    <property type="protein sequence ID" value="MBB5350398.1"/>
    <property type="molecule type" value="Genomic_DNA"/>
</dbReference>
<dbReference type="AlphaFoldDB" id="A0A840V6K0"/>
<feature type="domain" description="UmuC" evidence="2">
    <location>
        <begin position="1"/>
        <end position="114"/>
    </location>
</feature>
<dbReference type="Pfam" id="PF00817">
    <property type="entry name" value="IMS"/>
    <property type="match status" value="1"/>
</dbReference>
<dbReference type="GO" id="GO:0006281">
    <property type="term" value="P:DNA repair"/>
    <property type="evidence" value="ECO:0007669"/>
    <property type="project" value="InterPro"/>
</dbReference>
<dbReference type="RefSeq" id="WP_184015654.1">
    <property type="nucleotide sequence ID" value="NZ_JACHFD010000002.1"/>
</dbReference>
<keyword evidence="1" id="KW-0227">DNA damage</keyword>
<accession>A0A840V6K0</accession>
<protein>
    <submittedName>
        <fullName evidence="3">Protein ImuB</fullName>
    </submittedName>
</protein>
<gene>
    <name evidence="3" type="ORF">HNR46_000622</name>
</gene>
<sequence length="489" mass="54698">MFAALHLVDLPVLAALTARPEAWRLPCGVLSLVEGAVVEKVKLPLLAVNAAARRTGIDAGWPLNRALVRCPGLEVLAPCAEQELALLAEMLEQAETLTPDLEVAGPDTLVLDLSRATARQTGRLDWLEMSGGGELRHVLAETPDLACLGVQVEELHGRKVTVEALKPLPVECLRCLPGAGEALAVLEDWGLSCLGDFMGLPRQALMERLGPEVGEWHDILHGRKQRWLRLHRVPEQLGQELDLEYPVVEWEPLVFAFQRLLGPLGGRLQARHQAVRALRLRFLLEDGAEKVRELRLPEPRCEALLDPIQVLLENLKLPAAVVRIGLDVETAEPEATQRDAFRRQLPRPQQWQETLARLEALLGHDRVGIPEPSRDHREEHFCLRHPDQPSLVEDSEVAPAGSVPLRRFRPPHEVHVAFAPGPRPLAVLSGLHRGEILDCRGPFLRSGQWWDEGASWRQLEWDIQLGSGLFRLAHLPPERWQLHGCYRRS</sequence>
<dbReference type="Proteomes" id="UP000557717">
    <property type="component" value="Unassembled WGS sequence"/>
</dbReference>
<dbReference type="SUPFAM" id="SSF56672">
    <property type="entry name" value="DNA/RNA polymerases"/>
    <property type="match status" value="1"/>
</dbReference>
<dbReference type="InterPro" id="IPR043502">
    <property type="entry name" value="DNA/RNA_pol_sf"/>
</dbReference>
<proteinExistence type="predicted"/>
<dbReference type="InterPro" id="IPR050356">
    <property type="entry name" value="SulA_CellDiv_inhibitor"/>
</dbReference>
<name>A0A840V6K0_9BACT</name>
<comment type="caution">
    <text evidence="3">The sequence shown here is derived from an EMBL/GenBank/DDBJ whole genome shotgun (WGS) entry which is preliminary data.</text>
</comment>
<evidence type="ECO:0000313" key="3">
    <source>
        <dbReference type="EMBL" id="MBB5350398.1"/>
    </source>
</evidence>
<evidence type="ECO:0000256" key="1">
    <source>
        <dbReference type="ARBA" id="ARBA00022763"/>
    </source>
</evidence>
<evidence type="ECO:0000259" key="2">
    <source>
        <dbReference type="PROSITE" id="PS50173"/>
    </source>
</evidence>
<dbReference type="PANTHER" id="PTHR35369">
    <property type="entry name" value="BLR3025 PROTEIN-RELATED"/>
    <property type="match status" value="1"/>
</dbReference>
<evidence type="ECO:0000313" key="4">
    <source>
        <dbReference type="Proteomes" id="UP000557717"/>
    </source>
</evidence>